<reference evidence="2 3" key="1">
    <citation type="submission" date="2019-02" db="EMBL/GenBank/DDBJ databases">
        <title>Genome sequencing of the rare red list fungi Phellinidium pouzarii.</title>
        <authorList>
            <person name="Buettner E."/>
            <person name="Kellner H."/>
        </authorList>
    </citation>
    <scope>NUCLEOTIDE SEQUENCE [LARGE SCALE GENOMIC DNA]</scope>
    <source>
        <strain evidence="2 3">DSM 108285</strain>
    </source>
</reference>
<feature type="region of interest" description="Disordered" evidence="1">
    <location>
        <begin position="79"/>
        <end position="109"/>
    </location>
</feature>
<dbReference type="AlphaFoldDB" id="A0A4S4L4H6"/>
<gene>
    <name evidence="2" type="ORF">EW145_g4311</name>
</gene>
<keyword evidence="3" id="KW-1185">Reference proteome</keyword>
<dbReference type="OrthoDB" id="3267945at2759"/>
<accession>A0A4S4L4H6</accession>
<comment type="caution">
    <text evidence="2">The sequence shown here is derived from an EMBL/GenBank/DDBJ whole genome shotgun (WGS) entry which is preliminary data.</text>
</comment>
<sequence length="194" mass="21043">MTSTPWETAASESVFSIYSACDNPMLFPSAFTVQHMQRRNMKPCGRCSDMQKKCEVAPPFSSKRCKECTKAHIPVCPPYKGRRSRRRIQNGGKTATGASNANDDSSRQPQALLADGSSQMIHRQIPSAVDEILAPAVGLDLIAAPPVQIEHSTLTVAEGGHLDPVFPAPLNENEYALLQSMLLGLAYGGSHTEF</sequence>
<feature type="compositionally biased region" description="Polar residues" evidence="1">
    <location>
        <begin position="91"/>
        <end position="109"/>
    </location>
</feature>
<organism evidence="2 3">
    <name type="scientific">Phellinidium pouzarii</name>
    <dbReference type="NCBI Taxonomy" id="167371"/>
    <lineage>
        <taxon>Eukaryota</taxon>
        <taxon>Fungi</taxon>
        <taxon>Dikarya</taxon>
        <taxon>Basidiomycota</taxon>
        <taxon>Agaricomycotina</taxon>
        <taxon>Agaricomycetes</taxon>
        <taxon>Hymenochaetales</taxon>
        <taxon>Hymenochaetaceae</taxon>
        <taxon>Phellinidium</taxon>
    </lineage>
</organism>
<protein>
    <submittedName>
        <fullName evidence="2">Uncharacterized protein</fullName>
    </submittedName>
</protein>
<dbReference type="Proteomes" id="UP000308199">
    <property type="component" value="Unassembled WGS sequence"/>
</dbReference>
<name>A0A4S4L4H6_9AGAM</name>
<evidence type="ECO:0000313" key="2">
    <source>
        <dbReference type="EMBL" id="THH06117.1"/>
    </source>
</evidence>
<evidence type="ECO:0000313" key="3">
    <source>
        <dbReference type="Proteomes" id="UP000308199"/>
    </source>
</evidence>
<proteinExistence type="predicted"/>
<dbReference type="EMBL" id="SGPK01000215">
    <property type="protein sequence ID" value="THH06117.1"/>
    <property type="molecule type" value="Genomic_DNA"/>
</dbReference>
<evidence type="ECO:0000256" key="1">
    <source>
        <dbReference type="SAM" id="MobiDB-lite"/>
    </source>
</evidence>